<name>A0A0H4JAC0_9PROT</name>
<evidence type="ECO:0000313" key="3">
    <source>
        <dbReference type="Proteomes" id="UP000066549"/>
    </source>
</evidence>
<dbReference type="Proteomes" id="UP000066549">
    <property type="component" value="Chromosome"/>
</dbReference>
<gene>
    <name evidence="2" type="ORF">VI33_01420</name>
</gene>
<feature type="compositionally biased region" description="Polar residues" evidence="1">
    <location>
        <begin position="1"/>
        <end position="20"/>
    </location>
</feature>
<protein>
    <submittedName>
        <fullName evidence="2">Uncharacterized protein</fullName>
    </submittedName>
</protein>
<dbReference type="EMBL" id="CP011002">
    <property type="protein sequence ID" value="AKO65447.1"/>
    <property type="molecule type" value="Genomic_DNA"/>
</dbReference>
<proteinExistence type="predicted"/>
<dbReference type="AlphaFoldDB" id="A0A0H4JAC0"/>
<evidence type="ECO:0000256" key="1">
    <source>
        <dbReference type="SAM" id="MobiDB-lite"/>
    </source>
</evidence>
<reference evidence="2 3" key="1">
    <citation type="submission" date="2015-03" db="EMBL/GenBank/DDBJ databases">
        <title>Comparative analysis of the OM43 clade including a novel species from Red Sea uncovers genomic and metabolic diversity among marine methylotrophs.</title>
        <authorList>
            <person name="Jimenez-Infante F."/>
            <person name="Ngugi D.K."/>
            <person name="Vinu M."/>
            <person name="Alam I."/>
            <person name="Kamau A."/>
            <person name="Blom J."/>
            <person name="Bajic V.B."/>
            <person name="Stingl U."/>
        </authorList>
    </citation>
    <scope>NUCLEOTIDE SEQUENCE [LARGE SCALE GENOMIC DNA]</scope>
    <source>
        <strain evidence="2 3">MBRSH7</strain>
    </source>
</reference>
<accession>A0A0H4JAC0</accession>
<sequence>MISLAKDSTISSNLNQSRSPPFSAEALSIEKFLASSEKSFPFSILPIKDSASFLVFTKICCPLYSCSLNCFVKFL</sequence>
<evidence type="ECO:0000313" key="2">
    <source>
        <dbReference type="EMBL" id="AKO65447.1"/>
    </source>
</evidence>
<organism evidence="2 3">
    <name type="scientific">Methylophilales bacterium MBRS-H7</name>
    <dbReference type="NCBI Taxonomy" id="1623450"/>
    <lineage>
        <taxon>Bacteria</taxon>
        <taxon>Pseudomonadati</taxon>
        <taxon>Pseudomonadota</taxon>
        <taxon>Betaproteobacteria</taxon>
        <taxon>Nitrosomonadales</taxon>
        <taxon>OM43 clade</taxon>
    </lineage>
</organism>
<feature type="region of interest" description="Disordered" evidence="1">
    <location>
        <begin position="1"/>
        <end position="21"/>
    </location>
</feature>
<keyword evidence="3" id="KW-1185">Reference proteome</keyword>